<dbReference type="Pfam" id="PF04883">
    <property type="entry name" value="HK97-gp10_like"/>
    <property type="match status" value="1"/>
</dbReference>
<gene>
    <name evidence="1" type="ORF">HNP33_002074</name>
</gene>
<organism evidence="1 2">
    <name type="scientific">Comamonas odontotermitis</name>
    <dbReference type="NCBI Taxonomy" id="379895"/>
    <lineage>
        <taxon>Bacteria</taxon>
        <taxon>Pseudomonadati</taxon>
        <taxon>Pseudomonadota</taxon>
        <taxon>Betaproteobacteria</taxon>
        <taxon>Burkholderiales</taxon>
        <taxon>Comamonadaceae</taxon>
        <taxon>Comamonas</taxon>
    </lineage>
</organism>
<protein>
    <submittedName>
        <fullName evidence="1">HK97 gp10 family phage protein</fullName>
    </submittedName>
</protein>
<sequence>MQQLPEKIERNVMRGALRAGAKVLEEEALRRVPVDSGDLKKSLKVSTRNKQGTVTARLITNVFYARWVEYGTGAHWISVNPEDAPKRLTRGGVKAVSVATLNDKAKSGSLKIGENFAGASTAHPGAKPQPFMRPALDAKSGEAIVAAAEYMKKRLASKHGLDTSDVSIREEEGDE</sequence>
<accession>A0ABR6RFR7</accession>
<comment type="caution">
    <text evidence="1">The sequence shown here is derived from an EMBL/GenBank/DDBJ whole genome shotgun (WGS) entry which is preliminary data.</text>
</comment>
<dbReference type="NCBIfam" id="TIGR01725">
    <property type="entry name" value="phge_HK97_gp10"/>
    <property type="match status" value="1"/>
</dbReference>
<keyword evidence="2" id="KW-1185">Reference proteome</keyword>
<evidence type="ECO:0000313" key="2">
    <source>
        <dbReference type="Proteomes" id="UP000562492"/>
    </source>
</evidence>
<dbReference type="EMBL" id="JACHKZ010000010">
    <property type="protein sequence ID" value="MBB6578006.1"/>
    <property type="molecule type" value="Genomic_DNA"/>
</dbReference>
<evidence type="ECO:0000313" key="1">
    <source>
        <dbReference type="EMBL" id="MBB6578006.1"/>
    </source>
</evidence>
<name>A0ABR6RFR7_9BURK</name>
<reference evidence="1 2" key="1">
    <citation type="submission" date="2020-08" db="EMBL/GenBank/DDBJ databases">
        <title>Functional genomics of gut bacteria from endangered species of beetles.</title>
        <authorList>
            <person name="Carlos-Shanley C."/>
        </authorList>
    </citation>
    <scope>NUCLEOTIDE SEQUENCE [LARGE SCALE GENOMIC DNA]</scope>
    <source>
        <strain evidence="1 2">S00124</strain>
    </source>
</reference>
<proteinExistence type="predicted"/>
<dbReference type="Proteomes" id="UP000562492">
    <property type="component" value="Unassembled WGS sequence"/>
</dbReference>
<dbReference type="InterPro" id="IPR010064">
    <property type="entry name" value="HK97-gp10_tail"/>
</dbReference>